<gene>
    <name evidence="2" type="ORF">PBR20603_03823</name>
</gene>
<dbReference type="RefSeq" id="WP_174977986.1">
    <property type="nucleotide sequence ID" value="NZ_CABPST010000012.1"/>
</dbReference>
<reference evidence="2 3" key="1">
    <citation type="submission" date="2019-08" db="EMBL/GenBank/DDBJ databases">
        <authorList>
            <person name="Peeters C."/>
        </authorList>
    </citation>
    <scope>NUCLEOTIDE SEQUENCE [LARGE SCALE GENOMIC DNA]</scope>
    <source>
        <strain evidence="2 3">LMG 20603</strain>
    </source>
</reference>
<accession>A0A5E5BZT3</accession>
<evidence type="ECO:0000313" key="2">
    <source>
        <dbReference type="EMBL" id="VVE89850.1"/>
    </source>
</evidence>
<dbReference type="Proteomes" id="UP000382040">
    <property type="component" value="Unassembled WGS sequence"/>
</dbReference>
<dbReference type="InterPro" id="IPR006683">
    <property type="entry name" value="Thioestr_dom"/>
</dbReference>
<dbReference type="SUPFAM" id="SSF54637">
    <property type="entry name" value="Thioesterase/thiol ester dehydrase-isomerase"/>
    <property type="match status" value="1"/>
</dbReference>
<dbReference type="CDD" id="cd03443">
    <property type="entry name" value="PaaI_thioesterase"/>
    <property type="match status" value="1"/>
</dbReference>
<keyword evidence="3" id="KW-1185">Reference proteome</keyword>
<dbReference type="AlphaFoldDB" id="A0A5E5BZT3"/>
<evidence type="ECO:0000313" key="3">
    <source>
        <dbReference type="Proteomes" id="UP000382040"/>
    </source>
</evidence>
<dbReference type="EMBL" id="CABPST010000012">
    <property type="protein sequence ID" value="VVE89850.1"/>
    <property type="molecule type" value="Genomic_DNA"/>
</dbReference>
<dbReference type="Pfam" id="PF03061">
    <property type="entry name" value="4HBT"/>
    <property type="match status" value="1"/>
</dbReference>
<dbReference type="Gene3D" id="3.10.129.10">
    <property type="entry name" value="Hotdog Thioesterase"/>
    <property type="match status" value="1"/>
</dbReference>
<dbReference type="GO" id="GO:0016790">
    <property type="term" value="F:thiolester hydrolase activity"/>
    <property type="evidence" value="ECO:0007669"/>
    <property type="project" value="UniProtKB-ARBA"/>
</dbReference>
<feature type="domain" description="Thioesterase" evidence="1">
    <location>
        <begin position="70"/>
        <end position="130"/>
    </location>
</feature>
<name>A0A5E5BZT3_9BURK</name>
<organism evidence="2 3">
    <name type="scientific">Pandoraea bronchicola</name>
    <dbReference type="NCBI Taxonomy" id="2508287"/>
    <lineage>
        <taxon>Bacteria</taxon>
        <taxon>Pseudomonadati</taxon>
        <taxon>Pseudomonadota</taxon>
        <taxon>Betaproteobacteria</taxon>
        <taxon>Burkholderiales</taxon>
        <taxon>Burkholderiaceae</taxon>
        <taxon>Pandoraea</taxon>
    </lineage>
</organism>
<evidence type="ECO:0000259" key="1">
    <source>
        <dbReference type="Pfam" id="PF03061"/>
    </source>
</evidence>
<dbReference type="InterPro" id="IPR029069">
    <property type="entry name" value="HotDog_dom_sf"/>
</dbReference>
<proteinExistence type="predicted"/>
<protein>
    <recommendedName>
        <fullName evidence="1">Thioesterase domain-containing protein</fullName>
    </recommendedName>
</protein>
<sequence length="162" mass="17066">MSVPGHLSLAQARHVAEPTDIPAGFVPVAPERFMETVGPVYAAPKPPGAPPDVAAKIIGCLAMPQHGNRFGGVHGGMLATLADYAIGINILGDAPERWRLGTVSLNLDFIASPHIGEWIEATVTMDKSHGRLRFSTCVLRGAGQRLLVRATGVFSALEVAQP</sequence>